<protein>
    <submittedName>
        <fullName evidence="4">Sporulation transcriptional regulator SpoIIID</fullName>
    </submittedName>
</protein>
<evidence type="ECO:0000313" key="5">
    <source>
        <dbReference type="Proteomes" id="UP000823611"/>
    </source>
</evidence>
<dbReference type="PROSITE" id="PS00894">
    <property type="entry name" value="HTH_DEOR_1"/>
    <property type="match status" value="1"/>
</dbReference>
<dbReference type="Proteomes" id="UP000823611">
    <property type="component" value="Unassembled WGS sequence"/>
</dbReference>
<comment type="caution">
    <text evidence="4">The sequence shown here is derived from an EMBL/GenBank/DDBJ whole genome shotgun (WGS) entry which is preliminary data.</text>
</comment>
<sequence>MKNYIEERAVEVATFIVSSNATVRETAKKFGISKSTVHKDITDRVK</sequence>
<dbReference type="GO" id="GO:0003677">
    <property type="term" value="F:DNA binding"/>
    <property type="evidence" value="ECO:0007669"/>
    <property type="project" value="UniProtKB-KW"/>
</dbReference>
<evidence type="ECO:0000256" key="2">
    <source>
        <dbReference type="ARBA" id="ARBA00023125"/>
    </source>
</evidence>
<evidence type="ECO:0000256" key="1">
    <source>
        <dbReference type="ARBA" id="ARBA00023015"/>
    </source>
</evidence>
<keyword evidence="2" id="KW-0238">DNA-binding</keyword>
<keyword evidence="3" id="KW-0804">Transcription</keyword>
<organism evidence="4 5">
    <name type="scientific">Candidatus Fimicola merdigallinarum</name>
    <dbReference type="NCBI Taxonomy" id="2840819"/>
    <lineage>
        <taxon>Bacteria</taxon>
        <taxon>Bacillati</taxon>
        <taxon>Bacillota</taxon>
        <taxon>Clostridia</taxon>
        <taxon>Lachnospirales</taxon>
        <taxon>Lachnospiraceae</taxon>
        <taxon>Lachnospiraceae incertae sedis</taxon>
        <taxon>Candidatus Fimicola</taxon>
    </lineage>
</organism>
<dbReference type="AlphaFoldDB" id="A0A9D9H0E3"/>
<gene>
    <name evidence="4" type="ORF">IAC55_00905</name>
</gene>
<feature type="non-terminal residue" evidence="4">
    <location>
        <position position="46"/>
    </location>
</feature>
<proteinExistence type="predicted"/>
<dbReference type="InterPro" id="IPR018356">
    <property type="entry name" value="Tscrpt_reg_HTH_DeoR_CS"/>
</dbReference>
<dbReference type="Pfam" id="PF12116">
    <property type="entry name" value="SpoIIID"/>
    <property type="match status" value="1"/>
</dbReference>
<evidence type="ECO:0000256" key="3">
    <source>
        <dbReference type="ARBA" id="ARBA00023163"/>
    </source>
</evidence>
<reference evidence="4" key="1">
    <citation type="submission" date="2020-10" db="EMBL/GenBank/DDBJ databases">
        <authorList>
            <person name="Gilroy R."/>
        </authorList>
    </citation>
    <scope>NUCLEOTIDE SEQUENCE</scope>
    <source>
        <strain evidence="4">F6-4510</strain>
    </source>
</reference>
<name>A0A9D9H0E3_9FIRM</name>
<dbReference type="InterPro" id="IPR014208">
    <property type="entry name" value="Spore_III_D"/>
</dbReference>
<keyword evidence="1" id="KW-0805">Transcription regulation</keyword>
<dbReference type="EMBL" id="JADIMX010000021">
    <property type="protein sequence ID" value="MBO8433865.1"/>
    <property type="molecule type" value="Genomic_DNA"/>
</dbReference>
<dbReference type="GO" id="GO:0003700">
    <property type="term" value="F:DNA-binding transcription factor activity"/>
    <property type="evidence" value="ECO:0007669"/>
    <property type="project" value="InterPro"/>
</dbReference>
<evidence type="ECO:0000313" key="4">
    <source>
        <dbReference type="EMBL" id="MBO8433865.1"/>
    </source>
</evidence>
<accession>A0A9D9H0E3</accession>
<reference evidence="4" key="2">
    <citation type="journal article" date="2021" name="PeerJ">
        <title>Extensive microbial diversity within the chicken gut microbiome revealed by metagenomics and culture.</title>
        <authorList>
            <person name="Gilroy R."/>
            <person name="Ravi A."/>
            <person name="Getino M."/>
            <person name="Pursley I."/>
            <person name="Horton D.L."/>
            <person name="Alikhan N.F."/>
            <person name="Baker D."/>
            <person name="Gharbi K."/>
            <person name="Hall N."/>
            <person name="Watson M."/>
            <person name="Adriaenssens E.M."/>
            <person name="Foster-Nyarko E."/>
            <person name="Jarju S."/>
            <person name="Secka A."/>
            <person name="Antonio M."/>
            <person name="Oren A."/>
            <person name="Chaudhuri R.R."/>
            <person name="La Ragione R."/>
            <person name="Hildebrand F."/>
            <person name="Pallen M.J."/>
        </authorList>
    </citation>
    <scope>NUCLEOTIDE SEQUENCE</scope>
    <source>
        <strain evidence="4">F6-4510</strain>
    </source>
</reference>